<dbReference type="Proteomes" id="UP001199916">
    <property type="component" value="Unassembled WGS sequence"/>
</dbReference>
<feature type="transmembrane region" description="Helical" evidence="1">
    <location>
        <begin position="6"/>
        <end position="22"/>
    </location>
</feature>
<keyword evidence="1" id="KW-0472">Membrane</keyword>
<dbReference type="EMBL" id="JAJNBZ010000013">
    <property type="protein sequence ID" value="MCE5170955.1"/>
    <property type="molecule type" value="Genomic_DNA"/>
</dbReference>
<evidence type="ECO:0000313" key="3">
    <source>
        <dbReference type="Proteomes" id="UP001199916"/>
    </source>
</evidence>
<reference evidence="2 3" key="1">
    <citation type="submission" date="2021-11" db="EMBL/GenBank/DDBJ databases">
        <title>Draft genome sequence of Paenibacillus profundus YoMME, a new Gram-positive bacteria with exoelectrogenic properties.</title>
        <authorList>
            <person name="Hubenova Y."/>
            <person name="Hubenova E."/>
            <person name="Manasiev Y."/>
            <person name="Peykov S."/>
            <person name="Mitov M."/>
        </authorList>
    </citation>
    <scope>NUCLEOTIDE SEQUENCE [LARGE SCALE GENOMIC DNA]</scope>
    <source>
        <strain evidence="2 3">YoMME</strain>
    </source>
</reference>
<organism evidence="2 3">
    <name type="scientific">Paenibacillus profundus</name>
    <dbReference type="NCBI Taxonomy" id="1173085"/>
    <lineage>
        <taxon>Bacteria</taxon>
        <taxon>Bacillati</taxon>
        <taxon>Bacillota</taxon>
        <taxon>Bacilli</taxon>
        <taxon>Bacillales</taxon>
        <taxon>Paenibacillaceae</taxon>
        <taxon>Paenibacillus</taxon>
    </lineage>
</organism>
<evidence type="ECO:0008006" key="4">
    <source>
        <dbReference type="Google" id="ProtNLM"/>
    </source>
</evidence>
<accession>A0ABS8YKS4</accession>
<keyword evidence="3" id="KW-1185">Reference proteome</keyword>
<keyword evidence="1" id="KW-0812">Transmembrane</keyword>
<feature type="transmembrane region" description="Helical" evidence="1">
    <location>
        <begin position="29"/>
        <end position="50"/>
    </location>
</feature>
<proteinExistence type="predicted"/>
<protein>
    <recommendedName>
        <fullName evidence="4">Cardiolipin synthase N-terminal domain-containing protein</fullName>
    </recommendedName>
</protein>
<evidence type="ECO:0000256" key="1">
    <source>
        <dbReference type="SAM" id="Phobius"/>
    </source>
</evidence>
<evidence type="ECO:0000313" key="2">
    <source>
        <dbReference type="EMBL" id="MCE5170955.1"/>
    </source>
</evidence>
<dbReference type="RefSeq" id="WP_019421368.1">
    <property type="nucleotide sequence ID" value="NZ_JAJNBZ010000013.1"/>
</dbReference>
<gene>
    <name evidence="2" type="ORF">LQV63_16750</name>
</gene>
<comment type="caution">
    <text evidence="2">The sequence shown here is derived from an EMBL/GenBank/DDBJ whole genome shotgun (WGS) entry which is preliminary data.</text>
</comment>
<name>A0ABS8YKS4_9BACL</name>
<keyword evidence="1" id="KW-1133">Transmembrane helix</keyword>
<sequence length="55" mass="6584">MLYFLIWLISWIMLFWIWGEASDRRGKHIGCLWALVVFSLGPLGVILYLITRNWD</sequence>